<dbReference type="InterPro" id="IPR011010">
    <property type="entry name" value="DNA_brk_join_enz"/>
</dbReference>
<feature type="domain" description="Tyr recombinase" evidence="2">
    <location>
        <begin position="38"/>
        <end position="224"/>
    </location>
</feature>
<dbReference type="SUPFAM" id="SSF56349">
    <property type="entry name" value="DNA breaking-rejoining enzymes"/>
    <property type="match status" value="1"/>
</dbReference>
<keyword evidence="4" id="KW-1185">Reference proteome</keyword>
<sequence length="226" mass="26098">MNILRAFFTYIEDNNNEMHSFSKIFHKLKFNSFEKQEEKISYLNEQEIQKLLTYLDNIYLKNGKTIRIRNVLLIKLMLFAGLRVTEALNVRLVDFSINEASKIYQIRLPMAKGGKEQIAYISARHIQLELEALKTIYDPYEFIMVSENKNHLARENAYLIVNAIYKKAGINKKGCHILRHTLAMRLTEEGVSLATVKKILRHSNISTTTIYAKATAKGVGEALEKI</sequence>
<dbReference type="GO" id="GO:0006310">
    <property type="term" value="P:DNA recombination"/>
    <property type="evidence" value="ECO:0007669"/>
    <property type="project" value="UniProtKB-KW"/>
</dbReference>
<gene>
    <name evidence="3" type="ORF">CQA54_05480</name>
</gene>
<dbReference type="Gene3D" id="1.10.443.10">
    <property type="entry name" value="Intergrase catalytic core"/>
    <property type="match status" value="1"/>
</dbReference>
<dbReference type="InterPro" id="IPR002104">
    <property type="entry name" value="Integrase_catalytic"/>
</dbReference>
<dbReference type="InterPro" id="IPR050090">
    <property type="entry name" value="Tyrosine_recombinase_XerCD"/>
</dbReference>
<dbReference type="PROSITE" id="PS51898">
    <property type="entry name" value="TYR_RECOMBINASE"/>
    <property type="match status" value="1"/>
</dbReference>
<dbReference type="EMBL" id="NXLT01000003">
    <property type="protein sequence ID" value="RDU67446.1"/>
    <property type="molecule type" value="Genomic_DNA"/>
</dbReference>
<dbReference type="GO" id="GO:0003677">
    <property type="term" value="F:DNA binding"/>
    <property type="evidence" value="ECO:0007669"/>
    <property type="project" value="InterPro"/>
</dbReference>
<name>A0A3D8IRA0_9HELI</name>
<dbReference type="AlphaFoldDB" id="A0A3D8IRA0"/>
<accession>A0A3D8IRA0</accession>
<keyword evidence="1" id="KW-0233">DNA recombination</keyword>
<evidence type="ECO:0000313" key="4">
    <source>
        <dbReference type="Proteomes" id="UP000256514"/>
    </source>
</evidence>
<dbReference type="Pfam" id="PF00589">
    <property type="entry name" value="Phage_integrase"/>
    <property type="match status" value="1"/>
</dbReference>
<dbReference type="Proteomes" id="UP000256514">
    <property type="component" value="Unassembled WGS sequence"/>
</dbReference>
<dbReference type="PANTHER" id="PTHR30349">
    <property type="entry name" value="PHAGE INTEGRASE-RELATED"/>
    <property type="match status" value="1"/>
</dbReference>
<evidence type="ECO:0000256" key="1">
    <source>
        <dbReference type="ARBA" id="ARBA00023172"/>
    </source>
</evidence>
<reference evidence="3 4" key="1">
    <citation type="submission" date="2018-04" db="EMBL/GenBank/DDBJ databases">
        <title>Novel Campyloabacter and Helicobacter Species and Strains.</title>
        <authorList>
            <person name="Mannion A.J."/>
            <person name="Shen Z."/>
            <person name="Fox J.G."/>
        </authorList>
    </citation>
    <scope>NUCLEOTIDE SEQUENCE [LARGE SCALE GENOMIC DNA]</scope>
    <source>
        <strain evidence="3 4">MIT 12-6600</strain>
    </source>
</reference>
<protein>
    <submittedName>
        <fullName evidence="3">Integrase</fullName>
    </submittedName>
</protein>
<dbReference type="CDD" id="cd00397">
    <property type="entry name" value="DNA_BRE_C"/>
    <property type="match status" value="1"/>
</dbReference>
<proteinExistence type="predicted"/>
<dbReference type="OrthoDB" id="5361318at2"/>
<organism evidence="3 4">
    <name type="scientific">Helicobacter equorum</name>
    <dbReference type="NCBI Taxonomy" id="361872"/>
    <lineage>
        <taxon>Bacteria</taxon>
        <taxon>Pseudomonadati</taxon>
        <taxon>Campylobacterota</taxon>
        <taxon>Epsilonproteobacteria</taxon>
        <taxon>Campylobacterales</taxon>
        <taxon>Helicobacteraceae</taxon>
        <taxon>Helicobacter</taxon>
    </lineage>
</organism>
<dbReference type="PANTHER" id="PTHR30349:SF64">
    <property type="entry name" value="PROPHAGE INTEGRASE INTD-RELATED"/>
    <property type="match status" value="1"/>
</dbReference>
<comment type="caution">
    <text evidence="3">The sequence shown here is derived from an EMBL/GenBank/DDBJ whole genome shotgun (WGS) entry which is preliminary data.</text>
</comment>
<evidence type="ECO:0000313" key="3">
    <source>
        <dbReference type="EMBL" id="RDU67446.1"/>
    </source>
</evidence>
<dbReference type="InterPro" id="IPR013762">
    <property type="entry name" value="Integrase-like_cat_sf"/>
</dbReference>
<dbReference type="GO" id="GO:0015074">
    <property type="term" value="P:DNA integration"/>
    <property type="evidence" value="ECO:0007669"/>
    <property type="project" value="InterPro"/>
</dbReference>
<evidence type="ECO:0000259" key="2">
    <source>
        <dbReference type="PROSITE" id="PS51898"/>
    </source>
</evidence>